<proteinExistence type="predicted"/>
<name>A0AAV2H8W0_LYMST</name>
<dbReference type="Proteomes" id="UP001497497">
    <property type="component" value="Unassembled WGS sequence"/>
</dbReference>
<feature type="chain" id="PRO_5043584472" evidence="2">
    <location>
        <begin position="20"/>
        <end position="299"/>
    </location>
</feature>
<feature type="compositionally biased region" description="Polar residues" evidence="1">
    <location>
        <begin position="25"/>
        <end position="45"/>
    </location>
</feature>
<evidence type="ECO:0000313" key="3">
    <source>
        <dbReference type="EMBL" id="CAL1530080.1"/>
    </source>
</evidence>
<accession>A0AAV2H8W0</accession>
<gene>
    <name evidence="3" type="ORF">GSLYS_00004213001</name>
</gene>
<organism evidence="3 4">
    <name type="scientific">Lymnaea stagnalis</name>
    <name type="common">Great pond snail</name>
    <name type="synonym">Helix stagnalis</name>
    <dbReference type="NCBI Taxonomy" id="6523"/>
    <lineage>
        <taxon>Eukaryota</taxon>
        <taxon>Metazoa</taxon>
        <taxon>Spiralia</taxon>
        <taxon>Lophotrochozoa</taxon>
        <taxon>Mollusca</taxon>
        <taxon>Gastropoda</taxon>
        <taxon>Heterobranchia</taxon>
        <taxon>Euthyneura</taxon>
        <taxon>Panpulmonata</taxon>
        <taxon>Hygrophila</taxon>
        <taxon>Lymnaeoidea</taxon>
        <taxon>Lymnaeidae</taxon>
        <taxon>Lymnaea</taxon>
    </lineage>
</organism>
<dbReference type="AlphaFoldDB" id="A0AAV2H8W0"/>
<comment type="caution">
    <text evidence="3">The sequence shown here is derived from an EMBL/GenBank/DDBJ whole genome shotgun (WGS) entry which is preliminary data.</text>
</comment>
<keyword evidence="2" id="KW-0732">Signal</keyword>
<protein>
    <submittedName>
        <fullName evidence="3">Uncharacterized protein</fullName>
    </submittedName>
</protein>
<feature type="region of interest" description="Disordered" evidence="1">
    <location>
        <begin position="25"/>
        <end position="71"/>
    </location>
</feature>
<feature type="signal peptide" evidence="2">
    <location>
        <begin position="1"/>
        <end position="19"/>
    </location>
</feature>
<dbReference type="EMBL" id="CAXITT010000061">
    <property type="protein sequence ID" value="CAL1530080.1"/>
    <property type="molecule type" value="Genomic_DNA"/>
</dbReference>
<evidence type="ECO:0000256" key="1">
    <source>
        <dbReference type="SAM" id="MobiDB-lite"/>
    </source>
</evidence>
<keyword evidence="4" id="KW-1185">Reference proteome</keyword>
<reference evidence="3 4" key="1">
    <citation type="submission" date="2024-04" db="EMBL/GenBank/DDBJ databases">
        <authorList>
            <consortium name="Genoscope - CEA"/>
            <person name="William W."/>
        </authorList>
    </citation>
    <scope>NUCLEOTIDE SEQUENCE [LARGE SCALE GENOMIC DNA]</scope>
</reference>
<evidence type="ECO:0000313" key="4">
    <source>
        <dbReference type="Proteomes" id="UP001497497"/>
    </source>
</evidence>
<sequence>MSFNIAIWALFGLIGGATGAATYPNPQSSGANSPSYGSAQPNYGSAQPGYGSAQPNYGSAPSDSGYNGAASTYGSNGAEAELDNLKSQIGSLEGRRDAQVYRLRNLAASAGANVEGKNNYIKFIGQQIINEQNIQAKRLDSLAEKIAAIRKLREVIKQLDADANTVKDFNQKVRLDDFEDQIRKLKQTDLRQNGLIEELNVRAANEADRIDALVVSSNSELRDLTLLESQTRRAINSINRVKSTSFSLTVSPNKPNPAKVIYNQEFLGVPQFFSYDPVGFKLVKKNACRWIPRQLWKLQ</sequence>
<feature type="compositionally biased region" description="Polar residues" evidence="1">
    <location>
        <begin position="53"/>
        <end position="71"/>
    </location>
</feature>
<evidence type="ECO:0000256" key="2">
    <source>
        <dbReference type="SAM" id="SignalP"/>
    </source>
</evidence>